<feature type="transmembrane region" description="Helical" evidence="6">
    <location>
        <begin position="212"/>
        <end position="237"/>
    </location>
</feature>
<proteinExistence type="predicted"/>
<dbReference type="InterPro" id="IPR051449">
    <property type="entry name" value="ABC-2_transporter_component"/>
</dbReference>
<feature type="transmembrane region" description="Helical" evidence="6">
    <location>
        <begin position="25"/>
        <end position="47"/>
    </location>
</feature>
<dbReference type="AlphaFoldDB" id="A0AAC9IZM4"/>
<feature type="transmembrane region" description="Helical" evidence="6">
    <location>
        <begin position="296"/>
        <end position="318"/>
    </location>
</feature>
<evidence type="ECO:0000256" key="4">
    <source>
        <dbReference type="ARBA" id="ARBA00022989"/>
    </source>
</evidence>
<keyword evidence="11" id="KW-1185">Reference proteome</keyword>
<gene>
    <name evidence="8" type="ORF">BME96_07755</name>
    <name evidence="9" type="ORF">IC602_13970</name>
</gene>
<evidence type="ECO:0000313" key="11">
    <source>
        <dbReference type="Proteomes" id="UP000621631"/>
    </source>
</evidence>
<evidence type="ECO:0000313" key="8">
    <source>
        <dbReference type="EMBL" id="APC48075.1"/>
    </source>
</evidence>
<reference evidence="8 10" key="1">
    <citation type="submission" date="2016-11" db="EMBL/GenBank/DDBJ databases">
        <title>Complete genome sequencing of Virgibacillus halodenitrificans PDB-F2.</title>
        <authorList>
            <person name="Sun Z."/>
            <person name="Zhou Y."/>
            <person name="Li H."/>
        </authorList>
    </citation>
    <scope>NUCLEOTIDE SEQUENCE [LARGE SCALE GENOMIC DNA]</scope>
    <source>
        <strain evidence="8 10">PDB-F2</strain>
    </source>
</reference>
<name>A0AAC9IZM4_VIRHA</name>
<evidence type="ECO:0000259" key="7">
    <source>
        <dbReference type="Pfam" id="PF12698"/>
    </source>
</evidence>
<dbReference type="Proteomes" id="UP000182945">
    <property type="component" value="Chromosome"/>
</dbReference>
<accession>A0AAC9IZM4</accession>
<dbReference type="KEGG" id="vhl:BME96_07755"/>
<keyword evidence="8" id="KW-0067">ATP-binding</keyword>
<dbReference type="Proteomes" id="UP000621631">
    <property type="component" value="Unassembled WGS sequence"/>
</dbReference>
<evidence type="ECO:0000256" key="5">
    <source>
        <dbReference type="ARBA" id="ARBA00023136"/>
    </source>
</evidence>
<keyword evidence="5 6" id="KW-0472">Membrane</keyword>
<organism evidence="8 10">
    <name type="scientific">Virgibacillus halodenitrificans</name>
    <name type="common">Bacillus halodenitrificans</name>
    <dbReference type="NCBI Taxonomy" id="1482"/>
    <lineage>
        <taxon>Bacteria</taxon>
        <taxon>Bacillati</taxon>
        <taxon>Bacillota</taxon>
        <taxon>Bacilli</taxon>
        <taxon>Bacillales</taxon>
        <taxon>Bacillaceae</taxon>
        <taxon>Virgibacillus</taxon>
    </lineage>
</organism>
<dbReference type="EMBL" id="CP017962">
    <property type="protein sequence ID" value="APC48075.1"/>
    <property type="molecule type" value="Genomic_DNA"/>
</dbReference>
<feature type="transmembrane region" description="Helical" evidence="6">
    <location>
        <begin position="381"/>
        <end position="401"/>
    </location>
</feature>
<dbReference type="Pfam" id="PF12698">
    <property type="entry name" value="ABC2_membrane_3"/>
    <property type="match status" value="1"/>
</dbReference>
<dbReference type="Gene3D" id="3.40.1710.10">
    <property type="entry name" value="abc type-2 transporter like domain"/>
    <property type="match status" value="1"/>
</dbReference>
<keyword evidence="4 6" id="KW-1133">Transmembrane helix</keyword>
<keyword evidence="2" id="KW-1003">Cell membrane</keyword>
<comment type="subcellular location">
    <subcellularLocation>
        <location evidence="1">Cell membrane</location>
        <topology evidence="1">Multi-pass membrane protein</topology>
    </subcellularLocation>
</comment>
<evidence type="ECO:0000256" key="6">
    <source>
        <dbReference type="SAM" id="Phobius"/>
    </source>
</evidence>
<evidence type="ECO:0000256" key="3">
    <source>
        <dbReference type="ARBA" id="ARBA00022692"/>
    </source>
</evidence>
<reference evidence="9 11" key="2">
    <citation type="submission" date="2020-09" db="EMBL/GenBank/DDBJ databases">
        <title>Draft Genome Sequences of Oil-Oxidizing Bacteria Halomonas titanicae, Marinobacter lutaoensis, and Virgibacillus halodenitrificans Isolated from Highly Saline Environments.</title>
        <authorList>
            <person name="Grouzdev D.S."/>
            <person name="Sokolova D.S."/>
            <person name="Semenova E.M."/>
            <person name="Borzenkov I.A."/>
            <person name="Bidzhieva S.K."/>
            <person name="Poltaraus A.B."/>
            <person name="Nazina T.N."/>
        </authorList>
    </citation>
    <scope>NUCLEOTIDE SEQUENCE [LARGE SCALE GENOMIC DNA]</scope>
    <source>
        <strain evidence="9 11">VKM B-3472D</strain>
    </source>
</reference>
<dbReference type="RefSeq" id="WP_019376747.1">
    <property type="nucleotide sequence ID" value="NZ_CP017962.1"/>
</dbReference>
<keyword evidence="8" id="KW-0547">Nucleotide-binding</keyword>
<dbReference type="GO" id="GO:0005524">
    <property type="term" value="F:ATP binding"/>
    <property type="evidence" value="ECO:0007669"/>
    <property type="project" value="UniProtKB-KW"/>
</dbReference>
<dbReference type="PANTHER" id="PTHR30294">
    <property type="entry name" value="MEMBRANE COMPONENT OF ABC TRANSPORTER YHHJ-RELATED"/>
    <property type="match status" value="1"/>
</dbReference>
<evidence type="ECO:0000256" key="1">
    <source>
        <dbReference type="ARBA" id="ARBA00004651"/>
    </source>
</evidence>
<evidence type="ECO:0000313" key="9">
    <source>
        <dbReference type="EMBL" id="MBD1223708.1"/>
    </source>
</evidence>
<dbReference type="PANTHER" id="PTHR30294:SF29">
    <property type="entry name" value="MULTIDRUG ABC TRANSPORTER PERMEASE YBHS-RELATED"/>
    <property type="match status" value="1"/>
</dbReference>
<dbReference type="EMBL" id="JACWEZ010000009">
    <property type="protein sequence ID" value="MBD1223708.1"/>
    <property type="molecule type" value="Genomic_DNA"/>
</dbReference>
<protein>
    <submittedName>
        <fullName evidence="8">ABC transporter ATP-binding protein</fullName>
    </submittedName>
    <submittedName>
        <fullName evidence="9">ABC transporter permease</fullName>
    </submittedName>
</protein>
<feature type="transmembrane region" description="Helical" evidence="6">
    <location>
        <begin position="325"/>
        <end position="350"/>
    </location>
</feature>
<evidence type="ECO:0000256" key="2">
    <source>
        <dbReference type="ARBA" id="ARBA00022475"/>
    </source>
</evidence>
<keyword evidence="3 6" id="KW-0812">Transmembrane</keyword>
<dbReference type="GeneID" id="71514283"/>
<dbReference type="GO" id="GO:0005886">
    <property type="term" value="C:plasma membrane"/>
    <property type="evidence" value="ECO:0007669"/>
    <property type="project" value="UniProtKB-SubCell"/>
</dbReference>
<sequence>MHFIRNIILFFTNNVRYLKRKWLSLPLLLLLPIIIIGLVITITISFFSPSETTPIQVGLVDMEQSKETQLVVDLIEESSQLGSFIQLKGMKEQTAEASLQSNDLTAYIVFPSNFTTDLYKGNSVTIPIIGNPQKPIESHMVKQLIESITRHIRASQANILTINQYAKNMNIADTTRNDLVFEQFKEFLFYTIGKDKIISEEKISNQTTSAPLHYYGLGSWFIIFTLWMLGMYSLLGKEEPPLLKTRMSLYGVSEMQQLIAKIMVTGLFSTFLAGILFFILNYLLNWSIPTENVVRITLICFLYGIIFLVLMAFVEIIISSAKLRLLIQAGLTGFMLLISGALIPTIYFPLILQDILQYSPSTEAFYWLQQIVLEQRLFADYLPLFLLMSAVILTLIGVAQIKERTYL</sequence>
<evidence type="ECO:0000313" key="10">
    <source>
        <dbReference type="Proteomes" id="UP000182945"/>
    </source>
</evidence>
<dbReference type="InterPro" id="IPR013525">
    <property type="entry name" value="ABC2_TM"/>
</dbReference>
<feature type="transmembrane region" description="Helical" evidence="6">
    <location>
        <begin position="258"/>
        <end position="284"/>
    </location>
</feature>
<feature type="domain" description="ABC-2 type transporter transmembrane" evidence="7">
    <location>
        <begin position="25"/>
        <end position="397"/>
    </location>
</feature>
<dbReference type="GO" id="GO:0140359">
    <property type="term" value="F:ABC-type transporter activity"/>
    <property type="evidence" value="ECO:0007669"/>
    <property type="project" value="InterPro"/>
</dbReference>